<dbReference type="AlphaFoldDB" id="A0A0F9S0U1"/>
<protein>
    <submittedName>
        <fullName evidence="1">Uncharacterized protein</fullName>
    </submittedName>
</protein>
<gene>
    <name evidence="1" type="ORF">LCGC14_0909490</name>
</gene>
<name>A0A0F9S0U1_9ZZZZ</name>
<dbReference type="EMBL" id="LAZR01003013">
    <property type="protein sequence ID" value="KKN22978.1"/>
    <property type="molecule type" value="Genomic_DNA"/>
</dbReference>
<accession>A0A0F9S0U1</accession>
<evidence type="ECO:0000313" key="1">
    <source>
        <dbReference type="EMBL" id="KKN22978.1"/>
    </source>
</evidence>
<sequence>MILLGYLALRFRKALCKYLPKLAMWIYSKHKGECDNCCDCGNCCKTTDWSCSDLINNKCSIYDKRPLSCKVAPFPFDLWFNKKFKNCSIYYFKKKNLCKS</sequence>
<proteinExistence type="predicted"/>
<organism evidence="1">
    <name type="scientific">marine sediment metagenome</name>
    <dbReference type="NCBI Taxonomy" id="412755"/>
    <lineage>
        <taxon>unclassified sequences</taxon>
        <taxon>metagenomes</taxon>
        <taxon>ecological metagenomes</taxon>
    </lineage>
</organism>
<reference evidence="1" key="1">
    <citation type="journal article" date="2015" name="Nature">
        <title>Complex archaea that bridge the gap between prokaryotes and eukaryotes.</title>
        <authorList>
            <person name="Spang A."/>
            <person name="Saw J.H."/>
            <person name="Jorgensen S.L."/>
            <person name="Zaremba-Niedzwiedzka K."/>
            <person name="Martijn J."/>
            <person name="Lind A.E."/>
            <person name="van Eijk R."/>
            <person name="Schleper C."/>
            <person name="Guy L."/>
            <person name="Ettema T.J."/>
        </authorList>
    </citation>
    <scope>NUCLEOTIDE SEQUENCE</scope>
</reference>
<comment type="caution">
    <text evidence="1">The sequence shown here is derived from an EMBL/GenBank/DDBJ whole genome shotgun (WGS) entry which is preliminary data.</text>
</comment>